<evidence type="ECO:0000256" key="5">
    <source>
        <dbReference type="SAM" id="Phobius"/>
    </source>
</evidence>
<dbReference type="Pfam" id="PF00083">
    <property type="entry name" value="Sugar_tr"/>
    <property type="match status" value="1"/>
</dbReference>
<keyword evidence="4 5" id="KW-0472">Membrane</keyword>
<accession>A0A8E2EBL5</accession>
<evidence type="ECO:0000256" key="2">
    <source>
        <dbReference type="ARBA" id="ARBA00022692"/>
    </source>
</evidence>
<feature type="transmembrane region" description="Helical" evidence="5">
    <location>
        <begin position="70"/>
        <end position="89"/>
    </location>
</feature>
<evidence type="ECO:0000256" key="1">
    <source>
        <dbReference type="ARBA" id="ARBA00004141"/>
    </source>
</evidence>
<proteinExistence type="predicted"/>
<protein>
    <submittedName>
        <fullName evidence="6">General substrate transporter</fullName>
    </submittedName>
</protein>
<dbReference type="Proteomes" id="UP000250266">
    <property type="component" value="Unassembled WGS sequence"/>
</dbReference>
<evidence type="ECO:0000313" key="7">
    <source>
        <dbReference type="Proteomes" id="UP000250266"/>
    </source>
</evidence>
<gene>
    <name evidence="6" type="ORF">K432DRAFT_296537</name>
</gene>
<dbReference type="InterPro" id="IPR050360">
    <property type="entry name" value="MFS_Sugar_Transporters"/>
</dbReference>
<dbReference type="GO" id="GO:0016020">
    <property type="term" value="C:membrane"/>
    <property type="evidence" value="ECO:0007669"/>
    <property type="project" value="UniProtKB-SubCell"/>
</dbReference>
<dbReference type="GO" id="GO:0005351">
    <property type="term" value="F:carbohydrate:proton symporter activity"/>
    <property type="evidence" value="ECO:0007669"/>
    <property type="project" value="TreeGrafter"/>
</dbReference>
<dbReference type="AlphaFoldDB" id="A0A8E2EBL5"/>
<feature type="transmembrane region" description="Helical" evidence="5">
    <location>
        <begin position="6"/>
        <end position="27"/>
    </location>
</feature>
<name>A0A8E2EBL5_9PEZI</name>
<evidence type="ECO:0000256" key="4">
    <source>
        <dbReference type="ARBA" id="ARBA00023136"/>
    </source>
</evidence>
<sequence length="109" mass="12064">ASVAAVVFVFLFEACFTWGSMATVWIHPAEILPLKSRAKRASQAGVADFLGNFLVVEVTPPGIRNIGWRFYIVWAVLNVVNSAVVFCFYPETGGLPLEAVDRLFVEEKE</sequence>
<keyword evidence="2 5" id="KW-0812">Transmembrane</keyword>
<keyword evidence="7" id="KW-1185">Reference proteome</keyword>
<dbReference type="OrthoDB" id="6612291at2759"/>
<dbReference type="InterPro" id="IPR005828">
    <property type="entry name" value="MFS_sugar_transport-like"/>
</dbReference>
<dbReference type="Gene3D" id="1.20.1250.20">
    <property type="entry name" value="MFS general substrate transporter like domains"/>
    <property type="match status" value="1"/>
</dbReference>
<dbReference type="SUPFAM" id="SSF103473">
    <property type="entry name" value="MFS general substrate transporter"/>
    <property type="match status" value="1"/>
</dbReference>
<comment type="subcellular location">
    <subcellularLocation>
        <location evidence="1">Membrane</location>
        <topology evidence="1">Multi-pass membrane protein</topology>
    </subcellularLocation>
</comment>
<evidence type="ECO:0000256" key="3">
    <source>
        <dbReference type="ARBA" id="ARBA00022989"/>
    </source>
</evidence>
<feature type="non-terminal residue" evidence="6">
    <location>
        <position position="1"/>
    </location>
</feature>
<dbReference type="PANTHER" id="PTHR48022">
    <property type="entry name" value="PLASTIDIC GLUCOSE TRANSPORTER 4"/>
    <property type="match status" value="1"/>
</dbReference>
<dbReference type="PANTHER" id="PTHR48022:SF28">
    <property type="entry name" value="MAJOR FACILITATOR SUPERFAMILY (MFS) PROFILE DOMAIN-CONTAINING PROTEIN-RELATED"/>
    <property type="match status" value="1"/>
</dbReference>
<dbReference type="InterPro" id="IPR036259">
    <property type="entry name" value="MFS_trans_sf"/>
</dbReference>
<evidence type="ECO:0000313" key="6">
    <source>
        <dbReference type="EMBL" id="OCK80982.1"/>
    </source>
</evidence>
<organism evidence="6 7">
    <name type="scientific">Lepidopterella palustris CBS 459.81</name>
    <dbReference type="NCBI Taxonomy" id="1314670"/>
    <lineage>
        <taxon>Eukaryota</taxon>
        <taxon>Fungi</taxon>
        <taxon>Dikarya</taxon>
        <taxon>Ascomycota</taxon>
        <taxon>Pezizomycotina</taxon>
        <taxon>Dothideomycetes</taxon>
        <taxon>Pleosporomycetidae</taxon>
        <taxon>Mytilinidiales</taxon>
        <taxon>Argynnaceae</taxon>
        <taxon>Lepidopterella</taxon>
    </lineage>
</organism>
<reference evidence="6 7" key="1">
    <citation type="journal article" date="2016" name="Nat. Commun.">
        <title>Ectomycorrhizal ecology is imprinted in the genome of the dominant symbiotic fungus Cenococcum geophilum.</title>
        <authorList>
            <consortium name="DOE Joint Genome Institute"/>
            <person name="Peter M."/>
            <person name="Kohler A."/>
            <person name="Ohm R.A."/>
            <person name="Kuo A."/>
            <person name="Krutzmann J."/>
            <person name="Morin E."/>
            <person name="Arend M."/>
            <person name="Barry K.W."/>
            <person name="Binder M."/>
            <person name="Choi C."/>
            <person name="Clum A."/>
            <person name="Copeland A."/>
            <person name="Grisel N."/>
            <person name="Haridas S."/>
            <person name="Kipfer T."/>
            <person name="LaButti K."/>
            <person name="Lindquist E."/>
            <person name="Lipzen A."/>
            <person name="Maire R."/>
            <person name="Meier B."/>
            <person name="Mihaltcheva S."/>
            <person name="Molinier V."/>
            <person name="Murat C."/>
            <person name="Poggeler S."/>
            <person name="Quandt C.A."/>
            <person name="Sperisen C."/>
            <person name="Tritt A."/>
            <person name="Tisserant E."/>
            <person name="Crous P.W."/>
            <person name="Henrissat B."/>
            <person name="Nehls U."/>
            <person name="Egli S."/>
            <person name="Spatafora J.W."/>
            <person name="Grigoriev I.V."/>
            <person name="Martin F.M."/>
        </authorList>
    </citation>
    <scope>NUCLEOTIDE SEQUENCE [LARGE SCALE GENOMIC DNA]</scope>
    <source>
        <strain evidence="6 7">CBS 459.81</strain>
    </source>
</reference>
<keyword evidence="3 5" id="KW-1133">Transmembrane helix</keyword>
<dbReference type="EMBL" id="KV744938">
    <property type="protein sequence ID" value="OCK80982.1"/>
    <property type="molecule type" value="Genomic_DNA"/>
</dbReference>